<accession>A0AAV1I9I0</accession>
<dbReference type="EMBL" id="CAUYUE010000007">
    <property type="protein sequence ID" value="CAK0782690.1"/>
    <property type="molecule type" value="Genomic_DNA"/>
</dbReference>
<feature type="region of interest" description="Disordered" evidence="1">
    <location>
        <begin position="1"/>
        <end position="66"/>
    </location>
</feature>
<protein>
    <submittedName>
        <fullName evidence="2">Uncharacterized protein</fullName>
    </submittedName>
</protein>
<comment type="caution">
    <text evidence="2">The sequence shown here is derived from an EMBL/GenBank/DDBJ whole genome shotgun (WGS) entry which is preliminary data.</text>
</comment>
<name>A0AAV1I9I0_9CHLO</name>
<feature type="compositionally biased region" description="Basic and acidic residues" evidence="1">
    <location>
        <begin position="48"/>
        <end position="64"/>
    </location>
</feature>
<keyword evidence="3" id="KW-1185">Reference proteome</keyword>
<proteinExistence type="predicted"/>
<dbReference type="AlphaFoldDB" id="A0AAV1I9I0"/>
<feature type="compositionally biased region" description="Polar residues" evidence="1">
    <location>
        <begin position="38"/>
        <end position="47"/>
    </location>
</feature>
<sequence length="160" mass="17503">MGSSSSKVAKRTLKGQQGPQIFGKPSPAPPALMKEAEQQQFLKAQTDISERDLSDKDLSEKDPDMGALLSRLQGSISGRHIDILQAKEAPLRQSKEQRDAGRLKIPVLRALLAENAALAAGDDPRAIQELASKYGVDTEALRNVLRYTKVVDLQRDQDLS</sequence>
<evidence type="ECO:0000313" key="3">
    <source>
        <dbReference type="Proteomes" id="UP001314263"/>
    </source>
</evidence>
<gene>
    <name evidence="2" type="ORF">CVIRNUC_005885</name>
</gene>
<evidence type="ECO:0000313" key="2">
    <source>
        <dbReference type="EMBL" id="CAK0782690.1"/>
    </source>
</evidence>
<organism evidence="2 3">
    <name type="scientific">Coccomyxa viridis</name>
    <dbReference type="NCBI Taxonomy" id="1274662"/>
    <lineage>
        <taxon>Eukaryota</taxon>
        <taxon>Viridiplantae</taxon>
        <taxon>Chlorophyta</taxon>
        <taxon>core chlorophytes</taxon>
        <taxon>Trebouxiophyceae</taxon>
        <taxon>Trebouxiophyceae incertae sedis</taxon>
        <taxon>Coccomyxaceae</taxon>
        <taxon>Coccomyxa</taxon>
    </lineage>
</organism>
<reference evidence="2 3" key="1">
    <citation type="submission" date="2023-10" db="EMBL/GenBank/DDBJ databases">
        <authorList>
            <person name="Maclean D."/>
            <person name="Macfadyen A."/>
        </authorList>
    </citation>
    <scope>NUCLEOTIDE SEQUENCE [LARGE SCALE GENOMIC DNA]</scope>
</reference>
<dbReference type="Proteomes" id="UP001314263">
    <property type="component" value="Unassembled WGS sequence"/>
</dbReference>
<evidence type="ECO:0000256" key="1">
    <source>
        <dbReference type="SAM" id="MobiDB-lite"/>
    </source>
</evidence>